<dbReference type="InterPro" id="IPR019734">
    <property type="entry name" value="TPR_rpt"/>
</dbReference>
<dbReference type="Proteomes" id="UP000664169">
    <property type="component" value="Unassembled WGS sequence"/>
</dbReference>
<dbReference type="EMBL" id="CAJPDQ010000004">
    <property type="protein sequence ID" value="CAF9908108.1"/>
    <property type="molecule type" value="Genomic_DNA"/>
</dbReference>
<proteinExistence type="predicted"/>
<evidence type="ECO:0000313" key="2">
    <source>
        <dbReference type="Proteomes" id="UP000664169"/>
    </source>
</evidence>
<dbReference type="InterPro" id="IPR027417">
    <property type="entry name" value="P-loop_NTPase"/>
</dbReference>
<dbReference type="Gene3D" id="1.25.40.10">
    <property type="entry name" value="Tetratricopeptide repeat domain"/>
    <property type="match status" value="2"/>
</dbReference>
<dbReference type="SMART" id="SM00028">
    <property type="entry name" value="TPR"/>
    <property type="match status" value="5"/>
</dbReference>
<accession>A0A8H3I7R2</accession>
<dbReference type="Gene3D" id="3.40.50.1580">
    <property type="entry name" value="Nucleoside phosphorylase domain"/>
    <property type="match status" value="1"/>
</dbReference>
<sequence>MSDPIEYHIGIVCAITIEYAAAQLILDEKHPKPTCLHRPDRNSYTLGRVGEHNVVIAAIPEGEYGTVAAAVGSRDMLHSFPNIKIGLVVGVGGGAPGGKVDIRLGDLVVGLPKNGSSGVLQYDFGTTIQNRELQLTRHFDQPPAILRAAVVELRSRMQQGLLLSEKINQILTEQDRTVFRRPMFDRLFRSDILHQGSSSDCQECDGTGLIERLPRETNEPQVHYGSVASADFLMKDAELRDRLSQKHGILCFEMEAAGLVGHFSCLVLKGLSDYSDTHKNKHWQGYAALVAAIYAKELLSMIDPNQLLERQTIEDFSLPFSLPGAPIISTFLGRQADLQRIEELLPTPSRCRRTNEPDRPLTIGHRKGSLSSRATEGIRQTIVICGLGGMGKTQLAIEFAKRHSKSYTAILWLDGKDEPSLQTSFVNVLKKIKTKNPSRFLVSTESIDITIAVELVLRWLNTTYNDRWLMIFDNVDDPDIPGVIDGLYDVHPRADELLQKLDGLPLGLSAAGSYLSLVPDTIGDYLEHYETSWATLQKETPSLLEHDGRTLELTWNITMQRVKNKNPAAWQVFELWTFLSNQDLWYELLRAGRDLAPQWFQQVTKDRMTFTKHMRTLCSHGLVDIQYEPAGYRIHNCLHDWLRAILPAEKQNELKNLALACITRSIPNIGTISDSVTGTNPGTPKDWPLQRRLLAHTDHYLKCIEGQASQTSHQDTLCRLGDLYLNLELFHKAETIFTLVLKDRDSLLGAEHPDTLVVAYSLSHAYRKSWKLKDAEMICRRILDVNKPTSELDNLLVMRARCNLGRVYRLQSRYLEAEVTFLAVKNSISDEPRWIQSNTIFLLANLAQVYVYQHRLSEAKALLKQSLSLLDDTGGDNDNDLLACMEIMAQTCLEAHEDTEAEKWLLYVYQRRKATFGDQYWPTMRIANGLGIVYTEMDRLEEAEQILERTLDDCHAILGTDDYRSCGVADSLAVVYLRKHEPEKAESILTQVLTILERIVGPEHLTTLEVVQNLAHVYRAQGKLAEAERLYIRAHDGFSKELKRDHQTMIKAMDNLDKIRTEQQ</sequence>
<comment type="caution">
    <text evidence="1">The sequence shown here is derived from an EMBL/GenBank/DDBJ whole genome shotgun (WGS) entry which is preliminary data.</text>
</comment>
<dbReference type="PANTHER" id="PTHR46082:SF11">
    <property type="entry name" value="AAA+ ATPASE DOMAIN-CONTAINING PROTEIN-RELATED"/>
    <property type="match status" value="1"/>
</dbReference>
<dbReference type="InterPro" id="IPR053137">
    <property type="entry name" value="NLR-like"/>
</dbReference>
<organism evidence="1 2">
    <name type="scientific">Gomphillus americanus</name>
    <dbReference type="NCBI Taxonomy" id="1940652"/>
    <lineage>
        <taxon>Eukaryota</taxon>
        <taxon>Fungi</taxon>
        <taxon>Dikarya</taxon>
        <taxon>Ascomycota</taxon>
        <taxon>Pezizomycotina</taxon>
        <taxon>Lecanoromycetes</taxon>
        <taxon>OSLEUM clade</taxon>
        <taxon>Ostropomycetidae</taxon>
        <taxon>Ostropales</taxon>
        <taxon>Graphidaceae</taxon>
        <taxon>Gomphilloideae</taxon>
        <taxon>Gomphillus</taxon>
    </lineage>
</organism>
<dbReference type="Pfam" id="PF13424">
    <property type="entry name" value="TPR_12"/>
    <property type="match status" value="1"/>
</dbReference>
<dbReference type="AlphaFoldDB" id="A0A8H3I7R2"/>
<dbReference type="InterPro" id="IPR035994">
    <property type="entry name" value="Nucleoside_phosphorylase_sf"/>
</dbReference>
<keyword evidence="2" id="KW-1185">Reference proteome</keyword>
<dbReference type="SUPFAM" id="SSF52540">
    <property type="entry name" value="P-loop containing nucleoside triphosphate hydrolases"/>
    <property type="match status" value="1"/>
</dbReference>
<dbReference type="OrthoDB" id="5986190at2759"/>
<dbReference type="Gene3D" id="3.40.50.300">
    <property type="entry name" value="P-loop containing nucleotide triphosphate hydrolases"/>
    <property type="match status" value="1"/>
</dbReference>
<evidence type="ECO:0000313" key="1">
    <source>
        <dbReference type="EMBL" id="CAF9908108.1"/>
    </source>
</evidence>
<gene>
    <name evidence="1" type="ORF">GOMPHAMPRED_006071</name>
</gene>
<dbReference type="SUPFAM" id="SSF53167">
    <property type="entry name" value="Purine and uridine phosphorylases"/>
    <property type="match status" value="1"/>
</dbReference>
<dbReference type="InterPro" id="IPR011990">
    <property type="entry name" value="TPR-like_helical_dom_sf"/>
</dbReference>
<protein>
    <submittedName>
        <fullName evidence="1">Uncharacterized protein</fullName>
    </submittedName>
</protein>
<name>A0A8H3I7R2_9LECA</name>
<dbReference type="GO" id="GO:0003824">
    <property type="term" value="F:catalytic activity"/>
    <property type="evidence" value="ECO:0007669"/>
    <property type="project" value="InterPro"/>
</dbReference>
<dbReference type="PANTHER" id="PTHR46082">
    <property type="entry name" value="ATP/GTP-BINDING PROTEIN-RELATED"/>
    <property type="match status" value="1"/>
</dbReference>
<reference evidence="1" key="1">
    <citation type="submission" date="2021-03" db="EMBL/GenBank/DDBJ databases">
        <authorList>
            <person name="Tagirdzhanova G."/>
        </authorList>
    </citation>
    <scope>NUCLEOTIDE SEQUENCE</scope>
</reference>
<dbReference type="SUPFAM" id="SSF48452">
    <property type="entry name" value="TPR-like"/>
    <property type="match status" value="1"/>
</dbReference>
<dbReference type="Pfam" id="PF13374">
    <property type="entry name" value="TPR_10"/>
    <property type="match status" value="1"/>
</dbReference>
<dbReference type="GO" id="GO:0009116">
    <property type="term" value="P:nucleoside metabolic process"/>
    <property type="evidence" value="ECO:0007669"/>
    <property type="project" value="InterPro"/>
</dbReference>